<reference evidence="1 2" key="1">
    <citation type="submission" date="2022-04" db="EMBL/GenBank/DDBJ databases">
        <title>Positive selection, recombination, and allopatry shape intraspecific diversity of widespread and dominant cyanobacteria.</title>
        <authorList>
            <person name="Wei J."/>
            <person name="Shu W."/>
            <person name="Hu C."/>
        </authorList>
    </citation>
    <scope>NUCLEOTIDE SEQUENCE [LARGE SCALE GENOMIC DNA]</scope>
    <source>
        <strain evidence="1 2">GB2-A4</strain>
    </source>
</reference>
<proteinExistence type="predicted"/>
<sequence length="66" mass="6970">MAQKQIVAVACGGAIAERGAAAAQYPQIVSGGDRRCQRVPDVMDCGSWFLFQRDKLCQGVTLGVNG</sequence>
<accession>A0ABV0JGK8</accession>
<dbReference type="RefSeq" id="WP_190437287.1">
    <property type="nucleotide sequence ID" value="NZ_JAMPKM010000052.1"/>
</dbReference>
<evidence type="ECO:0000313" key="2">
    <source>
        <dbReference type="Proteomes" id="UP001464891"/>
    </source>
</evidence>
<name>A0ABV0JGK8_9CYAN</name>
<organism evidence="1 2">
    <name type="scientific">Trichocoleus desertorum GB2-A4</name>
    <dbReference type="NCBI Taxonomy" id="2933944"/>
    <lineage>
        <taxon>Bacteria</taxon>
        <taxon>Bacillati</taxon>
        <taxon>Cyanobacteriota</taxon>
        <taxon>Cyanophyceae</taxon>
        <taxon>Leptolyngbyales</taxon>
        <taxon>Trichocoleusaceae</taxon>
        <taxon>Trichocoleus</taxon>
    </lineage>
</organism>
<dbReference type="Proteomes" id="UP001464891">
    <property type="component" value="Unassembled WGS sequence"/>
</dbReference>
<protein>
    <submittedName>
        <fullName evidence="1">Uncharacterized protein</fullName>
    </submittedName>
</protein>
<comment type="caution">
    <text evidence="1">The sequence shown here is derived from an EMBL/GenBank/DDBJ whole genome shotgun (WGS) entry which is preliminary data.</text>
</comment>
<gene>
    <name evidence="1" type="ORF">NC998_28015</name>
</gene>
<dbReference type="EMBL" id="JAMPKM010000052">
    <property type="protein sequence ID" value="MEP0820933.1"/>
    <property type="molecule type" value="Genomic_DNA"/>
</dbReference>
<keyword evidence="2" id="KW-1185">Reference proteome</keyword>
<evidence type="ECO:0000313" key="1">
    <source>
        <dbReference type="EMBL" id="MEP0820933.1"/>
    </source>
</evidence>